<accession>A0A0C9MXT2</accession>
<dbReference type="Proteomes" id="UP000053815">
    <property type="component" value="Unassembled WGS sequence"/>
</dbReference>
<reference evidence="2" key="1">
    <citation type="submission" date="2014-09" db="EMBL/GenBank/DDBJ databases">
        <title>Draft genome sequence of an oleaginous Mucoromycotina fungus Mucor ambiguus NBRC6742.</title>
        <authorList>
            <person name="Takeda I."/>
            <person name="Yamane N."/>
            <person name="Morita T."/>
            <person name="Tamano K."/>
            <person name="Machida M."/>
            <person name="Baker S."/>
            <person name="Koike H."/>
        </authorList>
    </citation>
    <scope>NUCLEOTIDE SEQUENCE</scope>
    <source>
        <strain evidence="2">NBRC 6742</strain>
    </source>
</reference>
<proteinExistence type="predicted"/>
<dbReference type="EMBL" id="DF836491">
    <property type="protein sequence ID" value="GAN08397.1"/>
    <property type="molecule type" value="Genomic_DNA"/>
</dbReference>
<protein>
    <submittedName>
        <fullName evidence="2">Uncharacterized protein</fullName>
    </submittedName>
</protein>
<evidence type="ECO:0000313" key="2">
    <source>
        <dbReference type="EMBL" id="GAN08397.1"/>
    </source>
</evidence>
<evidence type="ECO:0000313" key="3">
    <source>
        <dbReference type="Proteomes" id="UP000053815"/>
    </source>
</evidence>
<sequence length="166" mass="17400">MNNQSSAVDIPTTKTTHILATTTPDGHTMLSSTTTDDHGQPLRRNSLTFTECGISPTYYTSGGTMVQTSHKEDAHNVGSPVYGDSSRIFFSHNSACSCLGSGSLDDSISGSDRDINKSVNIALSIATTNVSFESKNEGDAFDSKANGNGTISAFEATTVIISGHAE</sequence>
<organism evidence="2">
    <name type="scientific">Mucor ambiguus</name>
    <dbReference type="NCBI Taxonomy" id="91626"/>
    <lineage>
        <taxon>Eukaryota</taxon>
        <taxon>Fungi</taxon>
        <taxon>Fungi incertae sedis</taxon>
        <taxon>Mucoromycota</taxon>
        <taxon>Mucoromycotina</taxon>
        <taxon>Mucoromycetes</taxon>
        <taxon>Mucorales</taxon>
        <taxon>Mucorineae</taxon>
        <taxon>Mucoraceae</taxon>
        <taxon>Mucor</taxon>
    </lineage>
</organism>
<dbReference type="AlphaFoldDB" id="A0A0C9MXT2"/>
<keyword evidence="3" id="KW-1185">Reference proteome</keyword>
<gene>
    <name evidence="2" type="ORF">MAM1_0202c07908</name>
</gene>
<name>A0A0C9MXT2_9FUNG</name>
<dbReference type="OrthoDB" id="2328643at2759"/>
<evidence type="ECO:0000256" key="1">
    <source>
        <dbReference type="SAM" id="MobiDB-lite"/>
    </source>
</evidence>
<feature type="region of interest" description="Disordered" evidence="1">
    <location>
        <begin position="22"/>
        <end position="43"/>
    </location>
</feature>